<dbReference type="SUPFAM" id="SSF55282">
    <property type="entry name" value="RL5-like"/>
    <property type="match status" value="1"/>
</dbReference>
<reference evidence="9 10" key="1">
    <citation type="journal article" date="2016" name="Nat. Commun.">
        <title>Thousands of microbial genomes shed light on interconnected biogeochemical processes in an aquifer system.</title>
        <authorList>
            <person name="Anantharaman K."/>
            <person name="Brown C.T."/>
            <person name="Hug L.A."/>
            <person name="Sharon I."/>
            <person name="Castelle C.J."/>
            <person name="Probst A.J."/>
            <person name="Thomas B.C."/>
            <person name="Singh A."/>
            <person name="Wilkins M.J."/>
            <person name="Karaoz U."/>
            <person name="Brodie E.L."/>
            <person name="Williams K.H."/>
            <person name="Hubbard S.S."/>
            <person name="Banfield J.F."/>
        </authorList>
    </citation>
    <scope>NUCLEOTIDE SEQUENCE [LARGE SCALE GENOMIC DNA]</scope>
</reference>
<dbReference type="NCBIfam" id="NF000585">
    <property type="entry name" value="PRK00010.1"/>
    <property type="match status" value="1"/>
</dbReference>
<evidence type="ECO:0000259" key="7">
    <source>
        <dbReference type="Pfam" id="PF00281"/>
    </source>
</evidence>
<feature type="domain" description="Large ribosomal subunit protein uL5 C-terminal" evidence="8">
    <location>
        <begin position="85"/>
        <end position="176"/>
    </location>
</feature>
<keyword evidence="3 5" id="KW-0687">Ribonucleoprotein</keyword>
<evidence type="ECO:0000256" key="3">
    <source>
        <dbReference type="ARBA" id="ARBA00023274"/>
    </source>
</evidence>
<dbReference type="Proteomes" id="UP000178510">
    <property type="component" value="Unassembled WGS sequence"/>
</dbReference>
<dbReference type="InterPro" id="IPR002132">
    <property type="entry name" value="Ribosomal_uL5"/>
</dbReference>
<comment type="subunit">
    <text evidence="5">Part of the 50S ribosomal subunit; part of the 5S rRNA/L5/L18/L25 subcomplex. Contacts the 5S rRNA and the P site tRNA. Forms a bridge to the 30S subunit in the 70S ribosome.</text>
</comment>
<evidence type="ECO:0000256" key="2">
    <source>
        <dbReference type="ARBA" id="ARBA00022980"/>
    </source>
</evidence>
<keyword evidence="5" id="KW-0820">tRNA-binding</keyword>
<sequence length="186" mass="20914">MTVSMQERYIKEAVPAMRTAFGYKNSMAVPRVSKVVVNIGVGKIREEKDRTEIQKYLALITGQKGAARAAKKAIAAFRTREGLVIGYQITLRGPRMYDFLSRLVNIALPRTRDFQGISEGSFDGRGNLTIGVREHIVFPEMIGEDYRMLFGIEITVVTTAHTRKEGMELIRAMGFPLKAKEESNKK</sequence>
<dbReference type="GO" id="GO:0019843">
    <property type="term" value="F:rRNA binding"/>
    <property type="evidence" value="ECO:0007669"/>
    <property type="project" value="UniProtKB-UniRule"/>
</dbReference>
<name>A0A1G2KU24_9BACT</name>
<dbReference type="InterPro" id="IPR020930">
    <property type="entry name" value="Ribosomal_uL5_bac-type"/>
</dbReference>
<gene>
    <name evidence="5" type="primary">rplE</name>
    <name evidence="9" type="ORF">A3J58_02020</name>
</gene>
<keyword evidence="5" id="KW-0699">rRNA-binding</keyword>
<feature type="domain" description="Large ribosomal subunit protein uL5 N-terminal" evidence="7">
    <location>
        <begin position="25"/>
        <end position="80"/>
    </location>
</feature>
<comment type="similarity">
    <text evidence="1 5 6">Belongs to the universal ribosomal protein uL5 family.</text>
</comment>
<dbReference type="Gene3D" id="3.30.1440.10">
    <property type="match status" value="1"/>
</dbReference>
<dbReference type="InterPro" id="IPR031310">
    <property type="entry name" value="Ribosomal_uL5_N"/>
</dbReference>
<dbReference type="PIRSF" id="PIRSF002161">
    <property type="entry name" value="Ribosomal_L5"/>
    <property type="match status" value="1"/>
</dbReference>
<dbReference type="Pfam" id="PF00673">
    <property type="entry name" value="Ribosomal_L5_C"/>
    <property type="match status" value="1"/>
</dbReference>
<protein>
    <recommendedName>
        <fullName evidence="4 5">Large ribosomal subunit protein uL5</fullName>
    </recommendedName>
</protein>
<evidence type="ECO:0000259" key="8">
    <source>
        <dbReference type="Pfam" id="PF00673"/>
    </source>
</evidence>
<dbReference type="EMBL" id="MHQM01000034">
    <property type="protein sequence ID" value="OHA02975.1"/>
    <property type="molecule type" value="Genomic_DNA"/>
</dbReference>
<dbReference type="InterPro" id="IPR022803">
    <property type="entry name" value="Ribosomal_uL5_dom_sf"/>
</dbReference>
<dbReference type="HAMAP" id="MF_01333_B">
    <property type="entry name" value="Ribosomal_uL5_B"/>
    <property type="match status" value="1"/>
</dbReference>
<evidence type="ECO:0000313" key="10">
    <source>
        <dbReference type="Proteomes" id="UP000178510"/>
    </source>
</evidence>
<dbReference type="GO" id="GO:0006412">
    <property type="term" value="P:translation"/>
    <property type="evidence" value="ECO:0007669"/>
    <property type="project" value="UniProtKB-UniRule"/>
</dbReference>
<evidence type="ECO:0000313" key="9">
    <source>
        <dbReference type="EMBL" id="OHA02975.1"/>
    </source>
</evidence>
<dbReference type="GO" id="GO:1990904">
    <property type="term" value="C:ribonucleoprotein complex"/>
    <property type="evidence" value="ECO:0007669"/>
    <property type="project" value="UniProtKB-KW"/>
</dbReference>
<dbReference type="AlphaFoldDB" id="A0A1G2KU24"/>
<dbReference type="GO" id="GO:0000049">
    <property type="term" value="F:tRNA binding"/>
    <property type="evidence" value="ECO:0007669"/>
    <property type="project" value="UniProtKB-UniRule"/>
</dbReference>
<comment type="function">
    <text evidence="5">This is 1 of the proteins that bind and probably mediate the attachment of the 5S RNA into the large ribosomal subunit, where it forms part of the central protuberance. In the 70S ribosome it contacts protein S13 of the 30S subunit (bridge B1b), connecting the 2 subunits; this bridge is implicated in subunit movement. Contacts the P site tRNA; the 5S rRNA and some of its associated proteins might help stabilize positioning of ribosome-bound tRNAs.</text>
</comment>
<keyword evidence="5" id="KW-0694">RNA-binding</keyword>
<evidence type="ECO:0000256" key="1">
    <source>
        <dbReference type="ARBA" id="ARBA00008553"/>
    </source>
</evidence>
<dbReference type="GO" id="GO:0005840">
    <property type="term" value="C:ribosome"/>
    <property type="evidence" value="ECO:0007669"/>
    <property type="project" value="UniProtKB-KW"/>
</dbReference>
<accession>A0A1G2KU24</accession>
<comment type="caution">
    <text evidence="9">The sequence shown here is derived from an EMBL/GenBank/DDBJ whole genome shotgun (WGS) entry which is preliminary data.</text>
</comment>
<evidence type="ECO:0000256" key="6">
    <source>
        <dbReference type="RuleBase" id="RU003930"/>
    </source>
</evidence>
<dbReference type="FunFam" id="3.30.1440.10:FF:000001">
    <property type="entry name" value="50S ribosomal protein L5"/>
    <property type="match status" value="1"/>
</dbReference>
<dbReference type="GO" id="GO:0003735">
    <property type="term" value="F:structural constituent of ribosome"/>
    <property type="evidence" value="ECO:0007669"/>
    <property type="project" value="InterPro"/>
</dbReference>
<organism evidence="9 10">
    <name type="scientific">Candidatus Sungbacteria bacterium RIFCSPHIGHO2_02_FULL_52_23</name>
    <dbReference type="NCBI Taxonomy" id="1802274"/>
    <lineage>
        <taxon>Bacteria</taxon>
        <taxon>Candidatus Sungiibacteriota</taxon>
    </lineage>
</organism>
<dbReference type="InterPro" id="IPR031309">
    <property type="entry name" value="Ribosomal_uL5_C"/>
</dbReference>
<evidence type="ECO:0000256" key="4">
    <source>
        <dbReference type="ARBA" id="ARBA00035245"/>
    </source>
</evidence>
<proteinExistence type="inferred from homology"/>
<dbReference type="PANTHER" id="PTHR11994">
    <property type="entry name" value="60S RIBOSOMAL PROTEIN L11-RELATED"/>
    <property type="match status" value="1"/>
</dbReference>
<dbReference type="Pfam" id="PF00281">
    <property type="entry name" value="Ribosomal_L5"/>
    <property type="match status" value="1"/>
</dbReference>
<keyword evidence="2 5" id="KW-0689">Ribosomal protein</keyword>
<evidence type="ECO:0000256" key="5">
    <source>
        <dbReference type="HAMAP-Rule" id="MF_01333"/>
    </source>
</evidence>
<dbReference type="STRING" id="1802274.A3J58_02020"/>